<dbReference type="Pfam" id="PF11987">
    <property type="entry name" value="IF-2"/>
    <property type="match status" value="1"/>
</dbReference>
<comment type="subcellular location">
    <subcellularLocation>
        <location evidence="1">Mitochondrion</location>
    </subcellularLocation>
</comment>
<gene>
    <name evidence="13" type="ORF">M407DRAFT_241936</name>
</gene>
<dbReference type="InterPro" id="IPR036925">
    <property type="entry name" value="TIF_IF2_dom3_sf"/>
</dbReference>
<evidence type="ECO:0000313" key="13">
    <source>
        <dbReference type="EMBL" id="KIO31013.1"/>
    </source>
</evidence>
<keyword evidence="6" id="KW-0809">Transit peptide</keyword>
<dbReference type="InterPro" id="IPR053905">
    <property type="entry name" value="EF-G-like_DII"/>
</dbReference>
<dbReference type="AlphaFoldDB" id="A0A0C3LAU9"/>
<dbReference type="InterPro" id="IPR000795">
    <property type="entry name" value="T_Tr_GTP-bd_dom"/>
</dbReference>
<keyword evidence="4" id="KW-0547">Nucleotide-binding</keyword>
<dbReference type="HOGENOM" id="CLU_006301_5_2_1"/>
<dbReference type="PANTHER" id="PTHR43381">
    <property type="entry name" value="TRANSLATION INITIATION FACTOR IF-2-RELATED"/>
    <property type="match status" value="1"/>
</dbReference>
<dbReference type="HAMAP" id="MF_00100_B">
    <property type="entry name" value="IF_2_B"/>
    <property type="match status" value="1"/>
</dbReference>
<keyword evidence="8" id="KW-0342">GTP-binding</keyword>
<dbReference type="InterPro" id="IPR005225">
    <property type="entry name" value="Small_GTP-bd"/>
</dbReference>
<protein>
    <recommendedName>
        <fullName evidence="10">Translation initiation factor IF-2, mitochondrial</fullName>
    </recommendedName>
</protein>
<dbReference type="PROSITE" id="PS51722">
    <property type="entry name" value="G_TR_2"/>
    <property type="match status" value="1"/>
</dbReference>
<dbReference type="InterPro" id="IPR015760">
    <property type="entry name" value="TIF_IF2"/>
</dbReference>
<dbReference type="InterPro" id="IPR044145">
    <property type="entry name" value="IF2_II"/>
</dbReference>
<dbReference type="NCBIfam" id="TIGR00231">
    <property type="entry name" value="small_GTP"/>
    <property type="match status" value="1"/>
</dbReference>
<keyword evidence="14" id="KW-1185">Reference proteome</keyword>
<evidence type="ECO:0000256" key="8">
    <source>
        <dbReference type="ARBA" id="ARBA00023134"/>
    </source>
</evidence>
<keyword evidence="5" id="KW-0648">Protein biosynthesis</keyword>
<evidence type="ECO:0000256" key="9">
    <source>
        <dbReference type="ARBA" id="ARBA00025162"/>
    </source>
</evidence>
<proteinExistence type="inferred from homology"/>
<dbReference type="OrthoDB" id="361630at2759"/>
<evidence type="ECO:0000256" key="1">
    <source>
        <dbReference type="ARBA" id="ARBA00004173"/>
    </source>
</evidence>
<dbReference type="FunFam" id="3.40.50.300:FF:000019">
    <property type="entry name" value="Translation initiation factor IF-2"/>
    <property type="match status" value="1"/>
</dbReference>
<dbReference type="Gene3D" id="2.40.30.10">
    <property type="entry name" value="Translation factors"/>
    <property type="match status" value="2"/>
</dbReference>
<reference evidence="13 14" key="1">
    <citation type="submission" date="2014-04" db="EMBL/GenBank/DDBJ databases">
        <authorList>
            <consortium name="DOE Joint Genome Institute"/>
            <person name="Kuo A."/>
            <person name="Girlanda M."/>
            <person name="Perotto S."/>
            <person name="Kohler A."/>
            <person name="Nagy L.G."/>
            <person name="Floudas D."/>
            <person name="Copeland A."/>
            <person name="Barry K.W."/>
            <person name="Cichocki N."/>
            <person name="Veneault-Fourrey C."/>
            <person name="LaButti K."/>
            <person name="Lindquist E.A."/>
            <person name="Lipzen A."/>
            <person name="Lundell T."/>
            <person name="Morin E."/>
            <person name="Murat C."/>
            <person name="Sun H."/>
            <person name="Tunlid A."/>
            <person name="Henrissat B."/>
            <person name="Grigoriev I.V."/>
            <person name="Hibbett D.S."/>
            <person name="Martin F."/>
            <person name="Nordberg H.P."/>
            <person name="Cantor M.N."/>
            <person name="Hua S.X."/>
        </authorList>
    </citation>
    <scope>NUCLEOTIDE SEQUENCE [LARGE SCALE GENOMIC DNA]</scope>
    <source>
        <strain evidence="13 14">MUT 4182</strain>
    </source>
</reference>
<evidence type="ECO:0000256" key="5">
    <source>
        <dbReference type="ARBA" id="ARBA00022917"/>
    </source>
</evidence>
<dbReference type="Pfam" id="PF00009">
    <property type="entry name" value="GTP_EFTU"/>
    <property type="match status" value="1"/>
</dbReference>
<dbReference type="Gene3D" id="3.40.50.300">
    <property type="entry name" value="P-loop containing nucleotide triphosphate hydrolases"/>
    <property type="match status" value="1"/>
</dbReference>
<dbReference type="GO" id="GO:0005525">
    <property type="term" value="F:GTP binding"/>
    <property type="evidence" value="ECO:0007669"/>
    <property type="project" value="UniProtKB-KW"/>
</dbReference>
<dbReference type="InterPro" id="IPR009000">
    <property type="entry name" value="Transl_B-barrel_sf"/>
</dbReference>
<dbReference type="Proteomes" id="UP000054248">
    <property type="component" value="Unassembled WGS sequence"/>
</dbReference>
<dbReference type="FunFam" id="2.40.30.10:FF:000008">
    <property type="entry name" value="Translation initiation factor IF-2"/>
    <property type="match status" value="1"/>
</dbReference>
<dbReference type="FunFam" id="3.40.50.10050:FF:000001">
    <property type="entry name" value="Translation initiation factor IF-2"/>
    <property type="match status" value="1"/>
</dbReference>
<evidence type="ECO:0000313" key="14">
    <source>
        <dbReference type="Proteomes" id="UP000054248"/>
    </source>
</evidence>
<dbReference type="CDD" id="cd01887">
    <property type="entry name" value="IF2_eIF5B"/>
    <property type="match status" value="1"/>
</dbReference>
<dbReference type="GO" id="GO:0005739">
    <property type="term" value="C:mitochondrion"/>
    <property type="evidence" value="ECO:0007669"/>
    <property type="project" value="UniProtKB-SubCell"/>
</dbReference>
<evidence type="ECO:0000256" key="6">
    <source>
        <dbReference type="ARBA" id="ARBA00022946"/>
    </source>
</evidence>
<evidence type="ECO:0000256" key="4">
    <source>
        <dbReference type="ARBA" id="ARBA00022741"/>
    </source>
</evidence>
<organism evidence="13 14">
    <name type="scientific">Tulasnella calospora MUT 4182</name>
    <dbReference type="NCBI Taxonomy" id="1051891"/>
    <lineage>
        <taxon>Eukaryota</taxon>
        <taxon>Fungi</taxon>
        <taxon>Dikarya</taxon>
        <taxon>Basidiomycota</taxon>
        <taxon>Agaricomycotina</taxon>
        <taxon>Agaricomycetes</taxon>
        <taxon>Cantharellales</taxon>
        <taxon>Tulasnellaceae</taxon>
        <taxon>Tulasnella</taxon>
    </lineage>
</organism>
<accession>A0A0C3LAU9</accession>
<name>A0A0C3LAU9_9AGAM</name>
<dbReference type="EMBL" id="KN822966">
    <property type="protein sequence ID" value="KIO31013.1"/>
    <property type="molecule type" value="Genomic_DNA"/>
</dbReference>
<dbReference type="Gene3D" id="3.40.50.10050">
    <property type="entry name" value="Translation initiation factor IF- 2, domain 3"/>
    <property type="match status" value="1"/>
</dbReference>
<evidence type="ECO:0000256" key="2">
    <source>
        <dbReference type="ARBA" id="ARBA00007733"/>
    </source>
</evidence>
<dbReference type="SUPFAM" id="SSF52540">
    <property type="entry name" value="P-loop containing nucleoside triphosphate hydrolases"/>
    <property type="match status" value="1"/>
</dbReference>
<sequence length="645" mass="68912">MKAIKEVKVSKDVFIPSMVSVGTLAKLLRVKQDRIADIMYDLELGNSEYDRVLKADDASLIAMELEYNPVVDDVAAFDIYPEPMPSDQSSLPARPPIVTIMGHVDHGKTTLLDTLRSATVAAGESGGITQHIGAFSVPLNSLSVQTSGTNSKTVTFLDTPGHAAFSAMRARGANVTDIIVLVVAADDGVMPQTREVINLATKDSKVQMIVAINKCDKPGIDATNIKHDLLSEGVELEEFGGDIPCVEVSGLTGLGLDKLMETIIAVAEISDLRAEKNLRAHGHVLEARMEKGKGAVATVLVSRGTLNRGDPIVAGATWAKVRQMTDDKGRAVTSATPGMPVTVSGWDSLPVAGDEVLAPSPSKKAADEVKRAVTNRIREKEAETLMDDVQSINEKRRLDRRRRNDQLLATSSKGGNAAPAPAPAPASASAYAQDEDDGIKELRLIVKADVSGTIEAVVGAIEGIGNKEARVSIIQSGVGDVTDSDVALAKTTDGMILGFNVSVPRNVEGMASQACVPLHVDTVIYRLIEEVTARVTALLPKIIEKKVVGEATVQQLFGIKQGKATVNVAGCRVVNGILAKHKTARVVRNGEVVADCKLNEMRHLKSEVNEVRKGMECGLRFETYADFQPGDLIQAYDIIEIEPTL</sequence>
<evidence type="ECO:0000256" key="10">
    <source>
        <dbReference type="ARBA" id="ARBA00044200"/>
    </source>
</evidence>
<dbReference type="InterPro" id="IPR027417">
    <property type="entry name" value="P-loop_NTPase"/>
</dbReference>
<dbReference type="InterPro" id="IPR000178">
    <property type="entry name" value="TF_IF2_bacterial-like"/>
</dbReference>
<keyword evidence="3" id="KW-0396">Initiation factor</keyword>
<evidence type="ECO:0000259" key="12">
    <source>
        <dbReference type="PROSITE" id="PS51722"/>
    </source>
</evidence>
<reference evidence="14" key="2">
    <citation type="submission" date="2015-01" db="EMBL/GenBank/DDBJ databases">
        <title>Evolutionary Origins and Diversification of the Mycorrhizal Mutualists.</title>
        <authorList>
            <consortium name="DOE Joint Genome Institute"/>
            <consortium name="Mycorrhizal Genomics Consortium"/>
            <person name="Kohler A."/>
            <person name="Kuo A."/>
            <person name="Nagy L.G."/>
            <person name="Floudas D."/>
            <person name="Copeland A."/>
            <person name="Barry K.W."/>
            <person name="Cichocki N."/>
            <person name="Veneault-Fourrey C."/>
            <person name="LaButti K."/>
            <person name="Lindquist E.A."/>
            <person name="Lipzen A."/>
            <person name="Lundell T."/>
            <person name="Morin E."/>
            <person name="Murat C."/>
            <person name="Riley R."/>
            <person name="Ohm R."/>
            <person name="Sun H."/>
            <person name="Tunlid A."/>
            <person name="Henrissat B."/>
            <person name="Grigoriev I.V."/>
            <person name="Hibbett D.S."/>
            <person name="Martin F."/>
        </authorList>
    </citation>
    <scope>NUCLEOTIDE SEQUENCE [LARGE SCALE GENOMIC DNA]</scope>
    <source>
        <strain evidence="14">MUT 4182</strain>
    </source>
</reference>
<dbReference type="SUPFAM" id="SSF52156">
    <property type="entry name" value="Initiation factor IF2/eIF5b, domain 3"/>
    <property type="match status" value="1"/>
</dbReference>
<evidence type="ECO:0000256" key="11">
    <source>
        <dbReference type="SAM" id="MobiDB-lite"/>
    </source>
</evidence>
<dbReference type="GO" id="GO:0003924">
    <property type="term" value="F:GTPase activity"/>
    <property type="evidence" value="ECO:0007669"/>
    <property type="project" value="InterPro"/>
</dbReference>
<comment type="function">
    <text evidence="9">One of the essential components for the initiation of protein synthesis. Protects formylmethionyl-tRNA from spontaneous hydrolysis and promotes its binding to the 30S ribosomal subunits. Also involved in the hydrolysis of GTP during the formation of the 70S ribosomal complex.</text>
</comment>
<dbReference type="PRINTS" id="PR00315">
    <property type="entry name" value="ELONGATNFCT"/>
</dbReference>
<dbReference type="STRING" id="1051891.A0A0C3LAU9"/>
<dbReference type="CDD" id="cd03692">
    <property type="entry name" value="mtIF2_IVc"/>
    <property type="match status" value="1"/>
</dbReference>
<dbReference type="Pfam" id="PF22042">
    <property type="entry name" value="EF-G_D2"/>
    <property type="match status" value="1"/>
</dbReference>
<feature type="region of interest" description="Disordered" evidence="11">
    <location>
        <begin position="409"/>
        <end position="433"/>
    </location>
</feature>
<dbReference type="GO" id="GO:0003743">
    <property type="term" value="F:translation initiation factor activity"/>
    <property type="evidence" value="ECO:0007669"/>
    <property type="project" value="UniProtKB-KW"/>
</dbReference>
<dbReference type="CDD" id="cd03702">
    <property type="entry name" value="IF2_mtIF2_II"/>
    <property type="match status" value="1"/>
</dbReference>
<dbReference type="SUPFAM" id="SSF50447">
    <property type="entry name" value="Translation proteins"/>
    <property type="match status" value="2"/>
</dbReference>
<comment type="similarity">
    <text evidence="2">Belongs to the TRAFAC class translation factor GTPase superfamily. Classic translation factor GTPase family. IF-2 subfamily.</text>
</comment>
<dbReference type="PANTHER" id="PTHR43381:SF20">
    <property type="entry name" value="TRANSLATION INITIATION FACTOR IF-2, MITOCHONDRIAL"/>
    <property type="match status" value="1"/>
</dbReference>
<feature type="domain" description="Tr-type G" evidence="12">
    <location>
        <begin position="93"/>
        <end position="272"/>
    </location>
</feature>
<keyword evidence="7" id="KW-0496">Mitochondrion</keyword>
<evidence type="ECO:0000256" key="7">
    <source>
        <dbReference type="ARBA" id="ARBA00023128"/>
    </source>
</evidence>
<evidence type="ECO:0000256" key="3">
    <source>
        <dbReference type="ARBA" id="ARBA00022540"/>
    </source>
</evidence>
<dbReference type="InterPro" id="IPR023115">
    <property type="entry name" value="TIF_IF2_dom3"/>
</dbReference>